<comment type="similarity">
    <text evidence="1">Belongs to the esterase D family.</text>
</comment>
<dbReference type="SUPFAM" id="SSF53474">
    <property type="entry name" value="alpha/beta-Hydrolases"/>
    <property type="match status" value="1"/>
</dbReference>
<evidence type="ECO:0000313" key="5">
    <source>
        <dbReference type="Proteomes" id="UP000571950"/>
    </source>
</evidence>
<accession>A0A7W6BHG5</accession>
<organism evidence="4 5">
    <name type="scientific">Sphingobium jiangsuense</name>
    <dbReference type="NCBI Taxonomy" id="870476"/>
    <lineage>
        <taxon>Bacteria</taxon>
        <taxon>Pseudomonadati</taxon>
        <taxon>Pseudomonadota</taxon>
        <taxon>Alphaproteobacteria</taxon>
        <taxon>Sphingomonadales</taxon>
        <taxon>Sphingomonadaceae</taxon>
        <taxon>Sphingobium</taxon>
    </lineage>
</organism>
<evidence type="ECO:0000256" key="3">
    <source>
        <dbReference type="SAM" id="MobiDB-lite"/>
    </source>
</evidence>
<reference evidence="4 5" key="1">
    <citation type="submission" date="2020-08" db="EMBL/GenBank/DDBJ databases">
        <title>Genomic Encyclopedia of Type Strains, Phase IV (KMG-IV): sequencing the most valuable type-strain genomes for metagenomic binning, comparative biology and taxonomic classification.</title>
        <authorList>
            <person name="Goeker M."/>
        </authorList>
    </citation>
    <scope>NUCLEOTIDE SEQUENCE [LARGE SCALE GENOMIC DNA]</scope>
    <source>
        <strain evidence="4 5">DSM 26189</strain>
    </source>
</reference>
<proteinExistence type="inferred from homology"/>
<sequence>MASRRETHFPTATLMARRTGRGRGGASRPAGIIVAIEAGPVRRRSRDYTPSVAGYAIPGGVPGTGLPTGGADAFLTFLEKDVRPLVERRWRTDPARQTLMGHSFGGLLALHALARGKAWTRYVAISPSLWFGNGVIRQELEQANLPAGRSLLIAHGDAERGGRGEANAAASPETLAADLTARGVKARYELLVGQSHGSTMGAAMGDGIAIAFAAETP</sequence>
<dbReference type="Gene3D" id="3.40.50.1820">
    <property type="entry name" value="alpha/beta hydrolase"/>
    <property type="match status" value="1"/>
</dbReference>
<dbReference type="GO" id="GO:0016788">
    <property type="term" value="F:hydrolase activity, acting on ester bonds"/>
    <property type="evidence" value="ECO:0007669"/>
    <property type="project" value="TreeGrafter"/>
</dbReference>
<evidence type="ECO:0000256" key="1">
    <source>
        <dbReference type="ARBA" id="ARBA00005622"/>
    </source>
</evidence>
<comment type="caution">
    <text evidence="4">The sequence shown here is derived from an EMBL/GenBank/DDBJ whole genome shotgun (WGS) entry which is preliminary data.</text>
</comment>
<dbReference type="Pfam" id="PF00756">
    <property type="entry name" value="Esterase"/>
    <property type="match status" value="1"/>
</dbReference>
<dbReference type="EMBL" id="JACIDT010000005">
    <property type="protein sequence ID" value="MBB3926104.1"/>
    <property type="molecule type" value="Genomic_DNA"/>
</dbReference>
<keyword evidence="2" id="KW-0378">Hydrolase</keyword>
<evidence type="ECO:0008006" key="6">
    <source>
        <dbReference type="Google" id="ProtNLM"/>
    </source>
</evidence>
<gene>
    <name evidence="4" type="ORF">GGR43_001819</name>
</gene>
<dbReference type="PANTHER" id="PTHR40841:SF2">
    <property type="entry name" value="SIDEROPHORE-DEGRADING ESTERASE (EUROFUNG)"/>
    <property type="match status" value="1"/>
</dbReference>
<dbReference type="InterPro" id="IPR052558">
    <property type="entry name" value="Siderophore_Hydrolase_D"/>
</dbReference>
<protein>
    <recommendedName>
        <fullName evidence="6">Esterase</fullName>
    </recommendedName>
</protein>
<dbReference type="InterPro" id="IPR029058">
    <property type="entry name" value="AB_hydrolase_fold"/>
</dbReference>
<evidence type="ECO:0000256" key="2">
    <source>
        <dbReference type="ARBA" id="ARBA00022801"/>
    </source>
</evidence>
<dbReference type="RefSeq" id="WP_188071648.1">
    <property type="nucleotide sequence ID" value="NZ_BSPS01000008.1"/>
</dbReference>
<dbReference type="AlphaFoldDB" id="A0A7W6BHG5"/>
<dbReference type="Proteomes" id="UP000571950">
    <property type="component" value="Unassembled WGS sequence"/>
</dbReference>
<name>A0A7W6BHG5_9SPHN</name>
<feature type="region of interest" description="Disordered" evidence="3">
    <location>
        <begin position="1"/>
        <end position="26"/>
    </location>
</feature>
<keyword evidence="5" id="KW-1185">Reference proteome</keyword>
<dbReference type="InterPro" id="IPR000801">
    <property type="entry name" value="Esterase-like"/>
</dbReference>
<evidence type="ECO:0000313" key="4">
    <source>
        <dbReference type="EMBL" id="MBB3926104.1"/>
    </source>
</evidence>
<dbReference type="PANTHER" id="PTHR40841">
    <property type="entry name" value="SIDEROPHORE TRIACETYLFUSARININE C ESTERASE"/>
    <property type="match status" value="1"/>
</dbReference>